<dbReference type="InterPro" id="IPR003319">
    <property type="entry name" value="YMF19-like_N"/>
</dbReference>
<name>Q3SAU3_PHYPO</name>
<protein>
    <submittedName>
        <fullName evidence="9">ATP synthase subunit 8</fullName>
    </submittedName>
</protein>
<evidence type="ECO:0000256" key="1">
    <source>
        <dbReference type="ARBA" id="ARBA00004325"/>
    </source>
</evidence>
<evidence type="ECO:0000256" key="3">
    <source>
        <dbReference type="ARBA" id="ARBA00022989"/>
    </source>
</evidence>
<dbReference type="GO" id="GO:0006754">
    <property type="term" value="P:ATP biosynthetic process"/>
    <property type="evidence" value="ECO:0007669"/>
    <property type="project" value="UniProtKB-KW"/>
</dbReference>
<sequence>MPQFDTFIFSSSLFYFIITFFILLYFNFTRFLPRLSAILKLRSKLTKKSSLQDNINVSYHDKYSVFGSQLTINEKA</sequence>
<keyword evidence="2 7" id="KW-0812">Transmembrane</keyword>
<dbReference type="EMBL" id="DQ092488">
    <property type="protein sequence ID" value="AAZ72723.1"/>
    <property type="molecule type" value="mRNA"/>
</dbReference>
<evidence type="ECO:0000313" key="9">
    <source>
        <dbReference type="EMBL" id="AAZ72723.1"/>
    </source>
</evidence>
<dbReference type="GO" id="GO:0031966">
    <property type="term" value="C:mitochondrial membrane"/>
    <property type="evidence" value="ECO:0007669"/>
    <property type="project" value="UniProtKB-SubCell"/>
</dbReference>
<gene>
    <name evidence="9" type="primary">atp8</name>
</gene>
<keyword evidence="6" id="KW-0066">ATP synthesis</keyword>
<organism evidence="9">
    <name type="scientific">Physarum polycephalum</name>
    <name type="common">Many-headed slime mold</name>
    <name type="synonym">Badhamia polycephala</name>
    <dbReference type="NCBI Taxonomy" id="5791"/>
    <lineage>
        <taxon>Eukaryota</taxon>
        <taxon>Amoebozoa</taxon>
        <taxon>Evosea</taxon>
        <taxon>Eumycetozoa</taxon>
        <taxon>Myxogastria</taxon>
        <taxon>Myxogastromycetidae</taxon>
        <taxon>Physariida</taxon>
        <taxon>Physaraceae</taxon>
        <taxon>Physarum</taxon>
    </lineage>
</organism>
<evidence type="ECO:0000256" key="6">
    <source>
        <dbReference type="ARBA" id="ARBA00023310"/>
    </source>
</evidence>
<proteinExistence type="evidence at transcript level"/>
<evidence type="ECO:0000256" key="2">
    <source>
        <dbReference type="ARBA" id="ARBA00022692"/>
    </source>
</evidence>
<geneLocation type="mitochondrion" evidence="9"/>
<accession>Q3SAU3</accession>
<reference evidence="9" key="1">
    <citation type="journal article" date="2005" name="Nucleic Acids Res.">
        <title>Discovery of new genes and deletion editing in Physarum mitochondria enabled by a novel algorithm for finding edited mRNAs.</title>
        <authorList>
            <person name="Gott J.M."/>
            <person name="Parimi N."/>
            <person name="Bundschuh R."/>
        </authorList>
    </citation>
    <scope>NUCLEOTIDE SEQUENCE</scope>
</reference>
<keyword evidence="3 7" id="KW-1133">Transmembrane helix</keyword>
<comment type="subcellular location">
    <subcellularLocation>
        <location evidence="1">Mitochondrion membrane</location>
    </subcellularLocation>
</comment>
<evidence type="ECO:0000256" key="7">
    <source>
        <dbReference type="SAM" id="Phobius"/>
    </source>
</evidence>
<keyword evidence="4 9" id="KW-0496">Mitochondrion</keyword>
<evidence type="ECO:0000256" key="5">
    <source>
        <dbReference type="ARBA" id="ARBA00023136"/>
    </source>
</evidence>
<dbReference type="AlphaFoldDB" id="Q3SAU3"/>
<feature type="domain" description="ATP synthase YMF19-like N-terminal" evidence="8">
    <location>
        <begin position="2"/>
        <end position="66"/>
    </location>
</feature>
<keyword evidence="5 7" id="KW-0472">Membrane</keyword>
<evidence type="ECO:0000259" key="8">
    <source>
        <dbReference type="Pfam" id="PF02326"/>
    </source>
</evidence>
<feature type="transmembrane region" description="Helical" evidence="7">
    <location>
        <begin position="6"/>
        <end position="26"/>
    </location>
</feature>
<dbReference type="Pfam" id="PF02326">
    <property type="entry name" value="YMF19"/>
    <property type="match status" value="1"/>
</dbReference>
<evidence type="ECO:0000256" key="4">
    <source>
        <dbReference type="ARBA" id="ARBA00023128"/>
    </source>
</evidence>